<gene>
    <name evidence="6" type="ORF">VHA01S_008_00585</name>
</gene>
<evidence type="ECO:0000256" key="1">
    <source>
        <dbReference type="ARBA" id="ARBA00004127"/>
    </source>
</evidence>
<dbReference type="PANTHER" id="PTHR12714">
    <property type="entry name" value="PROTEIN-S ISOPRENYLCYSTEINE O-METHYLTRANSFERASE"/>
    <property type="match status" value="1"/>
</dbReference>
<dbReference type="EMBL" id="BAUJ01000008">
    <property type="protein sequence ID" value="GAD88663.1"/>
    <property type="molecule type" value="Genomic_DNA"/>
</dbReference>
<evidence type="ECO:0000256" key="2">
    <source>
        <dbReference type="ARBA" id="ARBA00022692"/>
    </source>
</evidence>
<dbReference type="Gene3D" id="1.20.120.1630">
    <property type="match status" value="1"/>
</dbReference>
<evidence type="ECO:0000313" key="6">
    <source>
        <dbReference type="EMBL" id="GAD88663.1"/>
    </source>
</evidence>
<dbReference type="PANTHER" id="PTHR12714:SF24">
    <property type="entry name" value="SLR1182 PROTEIN"/>
    <property type="match status" value="1"/>
</dbReference>
<dbReference type="Pfam" id="PF04191">
    <property type="entry name" value="PEMT"/>
    <property type="match status" value="1"/>
</dbReference>
<sequence length="152" mass="17421">MDISLLNHKIPPPVVLLVCALLAGYIADFSFTDNPCAWLIAVMLVLISLRLAWVSIDSFKKENTTVNPLQPSKTQNLVTHGVYRYSRNPMYLSLAILLVAWASLLASWTGIFGCLIFVMYITQFQIKPEERALMHKFPQSYTAYLKRVRRWL</sequence>
<dbReference type="GO" id="GO:0012505">
    <property type="term" value="C:endomembrane system"/>
    <property type="evidence" value="ECO:0007669"/>
    <property type="project" value="UniProtKB-SubCell"/>
</dbReference>
<reference evidence="6 7" key="2">
    <citation type="submission" date="2013-11" db="EMBL/GenBank/DDBJ databases">
        <title>Whole genome shotgun sequence of Vibrio halioticoli NBRC 102217.</title>
        <authorList>
            <person name="Isaki S."/>
            <person name="Kimura A."/>
            <person name="Ohji S."/>
            <person name="Hosoyama A."/>
            <person name="Fujita N."/>
            <person name="Hashimoto M."/>
            <person name="Hosoyama Y."/>
            <person name="Yamazoe A."/>
        </authorList>
    </citation>
    <scope>NUCLEOTIDE SEQUENCE [LARGE SCALE GENOMIC DNA]</scope>
    <source>
        <strain evidence="6 7">NBRC 102217</strain>
    </source>
</reference>
<dbReference type="eggNOG" id="COG2020">
    <property type="taxonomic scope" value="Bacteria"/>
</dbReference>
<accession>V5FBJ0</accession>
<organism evidence="6 7">
    <name type="scientific">Vibrio halioticoli NBRC 102217</name>
    <dbReference type="NCBI Taxonomy" id="1219072"/>
    <lineage>
        <taxon>Bacteria</taxon>
        <taxon>Pseudomonadati</taxon>
        <taxon>Pseudomonadota</taxon>
        <taxon>Gammaproteobacteria</taxon>
        <taxon>Vibrionales</taxon>
        <taxon>Vibrionaceae</taxon>
        <taxon>Vibrio</taxon>
    </lineage>
</organism>
<evidence type="ECO:0000313" key="7">
    <source>
        <dbReference type="Proteomes" id="UP000017800"/>
    </source>
</evidence>
<keyword evidence="2 5" id="KW-0812">Transmembrane</keyword>
<comment type="caution">
    <text evidence="6">The sequence shown here is derived from an EMBL/GenBank/DDBJ whole genome shotgun (WGS) entry which is preliminary data.</text>
</comment>
<keyword evidence="3 5" id="KW-1133">Transmembrane helix</keyword>
<dbReference type="AlphaFoldDB" id="V5FBJ0"/>
<keyword evidence="7" id="KW-1185">Reference proteome</keyword>
<reference evidence="6 7" key="1">
    <citation type="submission" date="2013-10" db="EMBL/GenBank/DDBJ databases">
        <authorList>
            <person name="Ichikawa N."/>
            <person name="Kimura A."/>
            <person name="Ohji S."/>
            <person name="Hosoyama A."/>
            <person name="Fujita N."/>
        </authorList>
    </citation>
    <scope>NUCLEOTIDE SEQUENCE [LARGE SCALE GENOMIC DNA]</scope>
    <source>
        <strain evidence="6 7">NBRC 102217</strain>
    </source>
</reference>
<evidence type="ECO:0000256" key="5">
    <source>
        <dbReference type="SAM" id="Phobius"/>
    </source>
</evidence>
<name>V5FBJ0_9VIBR</name>
<evidence type="ECO:0000256" key="4">
    <source>
        <dbReference type="ARBA" id="ARBA00023136"/>
    </source>
</evidence>
<evidence type="ECO:0000256" key="3">
    <source>
        <dbReference type="ARBA" id="ARBA00022989"/>
    </source>
</evidence>
<feature type="transmembrane region" description="Helical" evidence="5">
    <location>
        <begin position="12"/>
        <end position="31"/>
    </location>
</feature>
<feature type="transmembrane region" description="Helical" evidence="5">
    <location>
        <begin position="94"/>
        <end position="121"/>
    </location>
</feature>
<protein>
    <recommendedName>
        <fullName evidence="8">Steroid 5-alpha reductase C-terminal domain-containing protein</fullName>
    </recommendedName>
</protein>
<dbReference type="Proteomes" id="UP000017800">
    <property type="component" value="Unassembled WGS sequence"/>
</dbReference>
<comment type="subcellular location">
    <subcellularLocation>
        <location evidence="1">Endomembrane system</location>
        <topology evidence="1">Multi-pass membrane protein</topology>
    </subcellularLocation>
</comment>
<keyword evidence="4 5" id="KW-0472">Membrane</keyword>
<proteinExistence type="predicted"/>
<dbReference type="InterPro" id="IPR007318">
    <property type="entry name" value="Phopholipid_MeTrfase"/>
</dbReference>
<evidence type="ECO:0008006" key="8">
    <source>
        <dbReference type="Google" id="ProtNLM"/>
    </source>
</evidence>
<dbReference type="GO" id="GO:0016740">
    <property type="term" value="F:transferase activity"/>
    <property type="evidence" value="ECO:0007669"/>
    <property type="project" value="UniProtKB-ARBA"/>
</dbReference>
<feature type="transmembrane region" description="Helical" evidence="5">
    <location>
        <begin position="37"/>
        <end position="56"/>
    </location>
</feature>